<evidence type="ECO:0000313" key="3">
    <source>
        <dbReference type="Proteomes" id="UP000654471"/>
    </source>
</evidence>
<keyword evidence="3" id="KW-1185">Reference proteome</keyword>
<dbReference type="Proteomes" id="UP000654471">
    <property type="component" value="Unassembled WGS sequence"/>
</dbReference>
<dbReference type="RefSeq" id="WP_229852365.1">
    <property type="nucleotide sequence ID" value="NZ_BMRP01000012.1"/>
</dbReference>
<evidence type="ECO:0000313" key="2">
    <source>
        <dbReference type="EMBL" id="GGU68575.1"/>
    </source>
</evidence>
<protein>
    <recommendedName>
        <fullName evidence="1">DUF317 domain-containing protein</fullName>
    </recommendedName>
</protein>
<proteinExistence type="predicted"/>
<reference evidence="3" key="1">
    <citation type="journal article" date="2019" name="Int. J. Syst. Evol. Microbiol.">
        <title>The Global Catalogue of Microorganisms (GCM) 10K type strain sequencing project: providing services to taxonomists for standard genome sequencing and annotation.</title>
        <authorList>
            <consortium name="The Broad Institute Genomics Platform"/>
            <consortium name="The Broad Institute Genome Sequencing Center for Infectious Disease"/>
            <person name="Wu L."/>
            <person name="Ma J."/>
        </authorList>
    </citation>
    <scope>NUCLEOTIDE SEQUENCE [LARGE SCALE GENOMIC DNA]</scope>
    <source>
        <strain evidence="3">JCM 3399</strain>
    </source>
</reference>
<evidence type="ECO:0000259" key="1">
    <source>
        <dbReference type="Pfam" id="PF03771"/>
    </source>
</evidence>
<feature type="domain" description="DUF317" evidence="1">
    <location>
        <begin position="61"/>
        <end position="110"/>
    </location>
</feature>
<name>A0ABQ2V6K3_9ACTN</name>
<comment type="caution">
    <text evidence="2">The sequence shown here is derived from an EMBL/GenBank/DDBJ whole genome shotgun (WGS) entry which is preliminary data.</text>
</comment>
<accession>A0ABQ2V6K3</accession>
<gene>
    <name evidence="2" type="ORF">GCM10010211_37420</name>
</gene>
<sequence>MTLTATAPFQAPATLPFAALGEREWLLDCHCAGPVTDLLKNQGWDVISDLDSNVHCSSPDQRVPESPAAARGELWHIHVKGTNGTTAWHQSFGPDTPAQAVAGFLAALISAPSRSCACI</sequence>
<dbReference type="Pfam" id="PF03771">
    <property type="entry name" value="SPDY"/>
    <property type="match status" value="1"/>
</dbReference>
<organism evidence="2 3">
    <name type="scientific">Streptomyces albospinus</name>
    <dbReference type="NCBI Taxonomy" id="285515"/>
    <lineage>
        <taxon>Bacteria</taxon>
        <taxon>Bacillati</taxon>
        <taxon>Actinomycetota</taxon>
        <taxon>Actinomycetes</taxon>
        <taxon>Kitasatosporales</taxon>
        <taxon>Streptomycetaceae</taxon>
        <taxon>Streptomyces</taxon>
    </lineage>
</organism>
<dbReference type="EMBL" id="BMRP01000012">
    <property type="protein sequence ID" value="GGU68575.1"/>
    <property type="molecule type" value="Genomic_DNA"/>
</dbReference>
<dbReference type="InterPro" id="IPR005523">
    <property type="entry name" value="DUF317_SPDY"/>
</dbReference>